<dbReference type="Proteomes" id="UP000307510">
    <property type="component" value="Unassembled WGS sequence"/>
</dbReference>
<dbReference type="AlphaFoldDB" id="A0A5R9AC70"/>
<dbReference type="InterPro" id="IPR036679">
    <property type="entry name" value="FlgN-like_sf"/>
</dbReference>
<keyword evidence="4" id="KW-0282">Flagellum</keyword>
<protein>
    <submittedName>
        <fullName evidence="4">Flagellar protein FlgN</fullName>
    </submittedName>
</protein>
<keyword evidence="4" id="KW-0966">Cell projection</keyword>
<evidence type="ECO:0000313" key="5">
    <source>
        <dbReference type="Proteomes" id="UP000307510"/>
    </source>
</evidence>
<comment type="similarity">
    <text evidence="2">Belongs to the FlgN family.</text>
</comment>
<organism evidence="4 5">
    <name type="scientific">Pseudomonas nitroreducens</name>
    <dbReference type="NCBI Taxonomy" id="46680"/>
    <lineage>
        <taxon>Bacteria</taxon>
        <taxon>Pseudomonadati</taxon>
        <taxon>Pseudomonadota</taxon>
        <taxon>Gammaproteobacteria</taxon>
        <taxon>Pseudomonadales</taxon>
        <taxon>Pseudomonadaceae</taxon>
        <taxon>Pseudomonas</taxon>
    </lineage>
</organism>
<comment type="caution">
    <text evidence="4">The sequence shown here is derived from an EMBL/GenBank/DDBJ whole genome shotgun (WGS) entry which is preliminary data.</text>
</comment>
<sequence length="146" mass="17108">MTQRARLLQVIEQDIQQDGRDCLALRERLQELYRHLLARDSAQIEALNPDIQALLEGVAGRAQRRSRVLRAFHLPMDAEGMRTLLSNYQPPRREELQQEWLQLGQLTAQCKRLNERNGKLLAMHHDILSQLMGDPREQPVYSRQLY</sequence>
<dbReference type="InterPro" id="IPR007809">
    <property type="entry name" value="FlgN-like"/>
</dbReference>
<dbReference type="GO" id="GO:0044780">
    <property type="term" value="P:bacterial-type flagellum assembly"/>
    <property type="evidence" value="ECO:0007669"/>
    <property type="project" value="InterPro"/>
</dbReference>
<evidence type="ECO:0000313" key="4">
    <source>
        <dbReference type="EMBL" id="TLP76281.1"/>
    </source>
</evidence>
<name>A0A5R9AC70_PSENT</name>
<reference evidence="4 5" key="1">
    <citation type="submission" date="2019-05" db="EMBL/GenBank/DDBJ databases">
        <authorList>
            <person name="Moore K."/>
            <person name="O'Neill P."/>
            <person name="Farbos A."/>
            <person name="Studholme D.J."/>
        </authorList>
    </citation>
    <scope>NUCLEOTIDE SEQUENCE [LARGE SCALE GENOMIC DNA]</scope>
    <source>
        <strain evidence="4 5">DSM 9128</strain>
    </source>
</reference>
<gene>
    <name evidence="4" type="ORF">FEA48_07745</name>
</gene>
<dbReference type="RefSeq" id="WP_138213258.1">
    <property type="nucleotide sequence ID" value="NZ_VASG01000002.1"/>
</dbReference>
<reference evidence="5" key="2">
    <citation type="submission" date="2019-06" db="EMBL/GenBank/DDBJ databases">
        <title>AzeR, a transcriptional regulator that responds to azelaic acid in Pseudomonas nitroreducens.</title>
        <authorList>
            <person name="Bez C."/>
            <person name="Javvadi S.G."/>
            <person name="Bertani I."/>
            <person name="Devescovi G."/>
            <person name="Studholme D.J."/>
            <person name="Geller A."/>
            <person name="Levy A."/>
            <person name="Venturi V."/>
        </authorList>
    </citation>
    <scope>NUCLEOTIDE SEQUENCE [LARGE SCALE GENOMIC DNA]</scope>
    <source>
        <strain evidence="5">DSM 9128</strain>
    </source>
</reference>
<comment type="function">
    <text evidence="1">Required for the efficient initiation of filament assembly.</text>
</comment>
<dbReference type="SUPFAM" id="SSF140566">
    <property type="entry name" value="FlgN-like"/>
    <property type="match status" value="1"/>
</dbReference>
<evidence type="ECO:0000256" key="3">
    <source>
        <dbReference type="ARBA" id="ARBA00022795"/>
    </source>
</evidence>
<evidence type="ECO:0000256" key="2">
    <source>
        <dbReference type="ARBA" id="ARBA00007703"/>
    </source>
</evidence>
<keyword evidence="3" id="KW-1005">Bacterial flagellum biogenesis</keyword>
<evidence type="ECO:0000256" key="1">
    <source>
        <dbReference type="ARBA" id="ARBA00002397"/>
    </source>
</evidence>
<dbReference type="Pfam" id="PF05130">
    <property type="entry name" value="FlgN"/>
    <property type="match status" value="1"/>
</dbReference>
<keyword evidence="4" id="KW-0969">Cilium</keyword>
<accession>A0A5R9AC70</accession>
<proteinExistence type="inferred from homology"/>
<dbReference type="EMBL" id="VASG01000002">
    <property type="protein sequence ID" value="TLP76281.1"/>
    <property type="molecule type" value="Genomic_DNA"/>
</dbReference>
<dbReference type="Gene3D" id="1.20.58.300">
    <property type="entry name" value="FlgN-like"/>
    <property type="match status" value="1"/>
</dbReference>